<dbReference type="Proteomes" id="UP000226179">
    <property type="component" value="Unassembled WGS sequence"/>
</dbReference>
<dbReference type="EMBL" id="NJGJ01000001">
    <property type="protein sequence ID" value="PGH26017.1"/>
    <property type="molecule type" value="Genomic_DNA"/>
</dbReference>
<comment type="caution">
    <text evidence="1">The sequence shown here is derived from an EMBL/GenBank/DDBJ whole genome shotgun (WGS) entry which is preliminary data.</text>
</comment>
<name>A0A2B7YZI3_9FUSO</name>
<evidence type="ECO:0000313" key="1">
    <source>
        <dbReference type="EMBL" id="PGH26017.1"/>
    </source>
</evidence>
<proteinExistence type="predicted"/>
<gene>
    <name evidence="1" type="ORF">RN90_12115</name>
</gene>
<dbReference type="RefSeq" id="WP_158412602.1">
    <property type="nucleotide sequence ID" value="NZ_CP077150.1"/>
</dbReference>
<protein>
    <submittedName>
        <fullName evidence="1">Uncharacterized protein</fullName>
    </submittedName>
</protein>
<organism evidence="1 2">
    <name type="scientific">Fusobacterium animalis</name>
    <dbReference type="NCBI Taxonomy" id="76859"/>
    <lineage>
        <taxon>Bacteria</taxon>
        <taxon>Fusobacteriati</taxon>
        <taxon>Fusobacteriota</taxon>
        <taxon>Fusobacteriia</taxon>
        <taxon>Fusobacteriales</taxon>
        <taxon>Fusobacteriaceae</taxon>
        <taxon>Fusobacterium</taxon>
    </lineage>
</organism>
<sequence>MKTYVLDVLENILTEEEANQYYYKAFTEMTKSEKIPYMVNEKRYLSFLLKLYKMDKNIIYKWRFFQKWCLDFLSNSEKFHYKSSIKKLIREAFNRKKFYCKDKNILEIIFKMSYRDVFGFQENYKIYFSNLKILVTSLTDYYYFITFLDKDEEKVKNLVKKSKLFLR</sequence>
<accession>A0A2B7YZI3</accession>
<evidence type="ECO:0000313" key="2">
    <source>
        <dbReference type="Proteomes" id="UP000226179"/>
    </source>
</evidence>
<reference evidence="1 2" key="1">
    <citation type="submission" date="2017-06" db="EMBL/GenBank/DDBJ databases">
        <title>Draft genome sequence of Fusobacterium nucleatum subsp. animalis KCOM 1280 (=ChDC F318).</title>
        <authorList>
            <person name="Kook J.-K."/>
            <person name="Park S.-N."/>
            <person name="Lim Y.K."/>
            <person name="Roh H."/>
        </authorList>
    </citation>
    <scope>NUCLEOTIDE SEQUENCE [LARGE SCALE GENOMIC DNA]</scope>
    <source>
        <strain evidence="2">KCOM 1280 ( ChDC F318)</strain>
    </source>
</reference>
<dbReference type="AlphaFoldDB" id="A0A2B7YZI3"/>